<dbReference type="EMBL" id="CP165734">
    <property type="protein sequence ID" value="XDV59691.1"/>
    <property type="molecule type" value="Genomic_DNA"/>
</dbReference>
<organism evidence="3">
    <name type="scientific">Bradyrhizobium sp. LLZ17</name>
    <dbReference type="NCBI Taxonomy" id="3239388"/>
    <lineage>
        <taxon>Bacteria</taxon>
        <taxon>Pseudomonadati</taxon>
        <taxon>Pseudomonadota</taxon>
        <taxon>Alphaproteobacteria</taxon>
        <taxon>Hyphomicrobiales</taxon>
        <taxon>Nitrobacteraceae</taxon>
        <taxon>Bradyrhizobium</taxon>
    </lineage>
</organism>
<dbReference type="InterPro" id="IPR047057">
    <property type="entry name" value="MerR_fam"/>
</dbReference>
<dbReference type="InterPro" id="IPR009061">
    <property type="entry name" value="DNA-bd_dom_put_sf"/>
</dbReference>
<dbReference type="InterPro" id="IPR000551">
    <property type="entry name" value="MerR-type_HTH_dom"/>
</dbReference>
<dbReference type="SMART" id="SM00422">
    <property type="entry name" value="HTH_MERR"/>
    <property type="match status" value="1"/>
</dbReference>
<protein>
    <submittedName>
        <fullName evidence="3">MerR family transcriptional regulator</fullName>
    </submittedName>
</protein>
<dbReference type="PANTHER" id="PTHR30204:SF98">
    <property type="entry name" value="HTH-TYPE TRANSCRIPTIONAL REGULATOR ADHR"/>
    <property type="match status" value="1"/>
</dbReference>
<feature type="domain" description="HTH merR-type" evidence="2">
    <location>
        <begin position="4"/>
        <end position="73"/>
    </location>
</feature>
<dbReference type="RefSeq" id="WP_369724717.1">
    <property type="nucleotide sequence ID" value="NZ_CP165734.1"/>
</dbReference>
<dbReference type="SUPFAM" id="SSF46955">
    <property type="entry name" value="Putative DNA-binding domain"/>
    <property type="match status" value="1"/>
</dbReference>
<dbReference type="GO" id="GO:0003677">
    <property type="term" value="F:DNA binding"/>
    <property type="evidence" value="ECO:0007669"/>
    <property type="project" value="UniProtKB-KW"/>
</dbReference>
<gene>
    <name evidence="3" type="ORF">AB8Z38_10135</name>
</gene>
<keyword evidence="1" id="KW-0238">DNA-binding</keyword>
<dbReference type="Gene3D" id="1.10.1660.10">
    <property type="match status" value="1"/>
</dbReference>
<name>A0AB39XS84_9BRAD</name>
<evidence type="ECO:0000256" key="1">
    <source>
        <dbReference type="ARBA" id="ARBA00023125"/>
    </source>
</evidence>
<proteinExistence type="predicted"/>
<dbReference type="PROSITE" id="PS50937">
    <property type="entry name" value="HTH_MERR_2"/>
    <property type="match status" value="1"/>
</dbReference>
<dbReference type="PANTHER" id="PTHR30204">
    <property type="entry name" value="REDOX-CYCLING DRUG-SENSING TRANSCRIPTIONAL ACTIVATOR SOXR"/>
    <property type="match status" value="1"/>
</dbReference>
<reference evidence="3" key="1">
    <citation type="submission" date="2024-08" db="EMBL/GenBank/DDBJ databases">
        <authorList>
            <person name="Chaddad Z."/>
            <person name="Lamrabet M."/>
            <person name="Bouhnik O."/>
            <person name="Alami S."/>
            <person name="Wipf D."/>
            <person name="Courty P.E."/>
            <person name="Missbah El Idrissi M."/>
        </authorList>
    </citation>
    <scope>NUCLEOTIDE SEQUENCE</scope>
    <source>
        <strain evidence="3">LLZ17</strain>
    </source>
</reference>
<evidence type="ECO:0000313" key="3">
    <source>
        <dbReference type="EMBL" id="XDV59691.1"/>
    </source>
</evidence>
<sequence>MSNDLHIGDIAGRTGRSVHTIRWYEAQGLMPGVTRDHARRRVYTAQHIGWLDLMERLRCTGMSIAQMRAYTDLVKQGSATLNQRRELLRGHRTRVQETIARWRDALALIEAKIEFYDEWVARGERPAVSPHRRMRRKKRTRT</sequence>
<dbReference type="CDD" id="cd01109">
    <property type="entry name" value="HTH_YyaN"/>
    <property type="match status" value="1"/>
</dbReference>
<accession>A0AB39XS84</accession>
<evidence type="ECO:0000259" key="2">
    <source>
        <dbReference type="PROSITE" id="PS50937"/>
    </source>
</evidence>
<dbReference type="AlphaFoldDB" id="A0AB39XS84"/>
<dbReference type="GO" id="GO:0003700">
    <property type="term" value="F:DNA-binding transcription factor activity"/>
    <property type="evidence" value="ECO:0007669"/>
    <property type="project" value="InterPro"/>
</dbReference>
<dbReference type="Pfam" id="PF13411">
    <property type="entry name" value="MerR_1"/>
    <property type="match status" value="1"/>
</dbReference>